<organism evidence="1 2">
    <name type="scientific">Clostridium subterminale</name>
    <dbReference type="NCBI Taxonomy" id="1550"/>
    <lineage>
        <taxon>Bacteria</taxon>
        <taxon>Bacillati</taxon>
        <taxon>Bacillota</taxon>
        <taxon>Clostridia</taxon>
        <taxon>Eubacteriales</taxon>
        <taxon>Clostridiaceae</taxon>
        <taxon>Clostridium</taxon>
    </lineage>
</organism>
<dbReference type="Proteomes" id="UP001501047">
    <property type="component" value="Unassembled WGS sequence"/>
</dbReference>
<dbReference type="RefSeq" id="WP_343827793.1">
    <property type="nucleotide sequence ID" value="NZ_BAAACI010000008.1"/>
</dbReference>
<name>A0ABP3W9N6_CLOSU</name>
<comment type="caution">
    <text evidence="1">The sequence shown here is derived from an EMBL/GenBank/DDBJ whole genome shotgun (WGS) entry which is preliminary data.</text>
</comment>
<protein>
    <recommendedName>
        <fullName evidence="3">OmpA-like domain-containing protein</fullName>
    </recommendedName>
</protein>
<dbReference type="EMBL" id="BAAACI010000008">
    <property type="protein sequence ID" value="GAA0778174.1"/>
    <property type="molecule type" value="Genomic_DNA"/>
</dbReference>
<evidence type="ECO:0000313" key="1">
    <source>
        <dbReference type="EMBL" id="GAA0778174.1"/>
    </source>
</evidence>
<keyword evidence="2" id="KW-1185">Reference proteome</keyword>
<reference evidence="2" key="1">
    <citation type="journal article" date="2019" name="Int. J. Syst. Evol. Microbiol.">
        <title>The Global Catalogue of Microorganisms (GCM) 10K type strain sequencing project: providing services to taxonomists for standard genome sequencing and annotation.</title>
        <authorList>
            <consortium name="The Broad Institute Genomics Platform"/>
            <consortium name="The Broad Institute Genome Sequencing Center for Infectious Disease"/>
            <person name="Wu L."/>
            <person name="Ma J."/>
        </authorList>
    </citation>
    <scope>NUCLEOTIDE SEQUENCE [LARGE SCALE GENOMIC DNA]</scope>
    <source>
        <strain evidence="2">JCM 1417</strain>
    </source>
</reference>
<evidence type="ECO:0000313" key="2">
    <source>
        <dbReference type="Proteomes" id="UP001501047"/>
    </source>
</evidence>
<sequence>MEINTNIVFKCRELINALYLATKKLNVMENVGFKGIHTNLNYAKTRNAQVRVFLKNYGINSLEVVLEDSYKEVIIKEDSS</sequence>
<gene>
    <name evidence="1" type="ORF">GCM10008908_34600</name>
</gene>
<proteinExistence type="predicted"/>
<accession>A0ABP3W9N6</accession>
<evidence type="ECO:0008006" key="3">
    <source>
        <dbReference type="Google" id="ProtNLM"/>
    </source>
</evidence>